<name>V2XY31_9FIRM</name>
<dbReference type="Gene3D" id="3.80.10.10">
    <property type="entry name" value="Ribonuclease Inhibitor"/>
    <property type="match status" value="1"/>
</dbReference>
<dbReference type="Pfam" id="PF13306">
    <property type="entry name" value="LRR_5"/>
    <property type="match status" value="1"/>
</dbReference>
<dbReference type="Proteomes" id="UP000018227">
    <property type="component" value="Unassembled WGS sequence"/>
</dbReference>
<evidence type="ECO:0000313" key="3">
    <source>
        <dbReference type="EMBL" id="ESL01633.1"/>
    </source>
</evidence>
<reference evidence="3 4" key="1">
    <citation type="submission" date="2013-06" db="EMBL/GenBank/DDBJ databases">
        <authorList>
            <person name="Weinstock G."/>
            <person name="Sodergren E."/>
            <person name="Clifton S."/>
            <person name="Fulton L."/>
            <person name="Fulton B."/>
            <person name="Courtney L."/>
            <person name="Fronick C."/>
            <person name="Harrison M."/>
            <person name="Strong C."/>
            <person name="Farmer C."/>
            <person name="Delahaunty K."/>
            <person name="Markovic C."/>
            <person name="Hall O."/>
            <person name="Minx P."/>
            <person name="Tomlinson C."/>
            <person name="Mitreva M."/>
            <person name="Nelson J."/>
            <person name="Hou S."/>
            <person name="Wollam A."/>
            <person name="Pepin K.H."/>
            <person name="Johnson M."/>
            <person name="Bhonagiri V."/>
            <person name="Nash W.E."/>
            <person name="Warren W."/>
            <person name="Chinwalla A."/>
            <person name="Mardis E.R."/>
            <person name="Wilson R.K."/>
        </authorList>
    </citation>
    <scope>NUCLEOTIDE SEQUENCE [LARGE SCALE GENOMIC DNA]</scope>
    <source>
        <strain evidence="3 4">ATCC 51271</strain>
    </source>
</reference>
<keyword evidence="2" id="KW-0732">Signal</keyword>
<organism evidence="3 4">
    <name type="scientific">Catonella morbi ATCC 51271</name>
    <dbReference type="NCBI Taxonomy" id="592026"/>
    <lineage>
        <taxon>Bacteria</taxon>
        <taxon>Bacillati</taxon>
        <taxon>Bacillota</taxon>
        <taxon>Clostridia</taxon>
        <taxon>Lachnospirales</taxon>
        <taxon>Lachnospiraceae</taxon>
        <taxon>Catonella</taxon>
    </lineage>
</organism>
<protein>
    <submittedName>
        <fullName evidence="3">Uncharacterized protein</fullName>
    </submittedName>
</protein>
<gene>
    <name evidence="3" type="ORF">GCWU0000282_003194</name>
</gene>
<comment type="caution">
    <text evidence="3">The sequence shown here is derived from an EMBL/GenBank/DDBJ whole genome shotgun (WGS) entry which is preliminary data.</text>
</comment>
<dbReference type="AlphaFoldDB" id="V2XY31"/>
<dbReference type="HOGENOM" id="CLU_1150243_0_0_9"/>
<accession>V2XY31</accession>
<dbReference type="RefSeq" id="WP_023356032.1">
    <property type="nucleotide sequence ID" value="NZ_KI535371.1"/>
</dbReference>
<dbReference type="InterPro" id="IPR026906">
    <property type="entry name" value="LRR_5"/>
</dbReference>
<evidence type="ECO:0000256" key="1">
    <source>
        <dbReference type="SAM" id="MobiDB-lite"/>
    </source>
</evidence>
<dbReference type="OrthoDB" id="1817890at2"/>
<feature type="signal peptide" evidence="2">
    <location>
        <begin position="1"/>
        <end position="22"/>
    </location>
</feature>
<evidence type="ECO:0000313" key="4">
    <source>
        <dbReference type="Proteomes" id="UP000018227"/>
    </source>
</evidence>
<dbReference type="STRING" id="592026.GCWU0000282_003194"/>
<feature type="chain" id="PRO_5038498435" evidence="2">
    <location>
        <begin position="23"/>
        <end position="241"/>
    </location>
</feature>
<sequence length="241" mass="26039">MKLKSIKIAVFAAFTFSVLWFTAEGVKAETKNIKITPAEVTTNGDEAVSGGAVDTASQGGITATSPAITTTPPAVTSPGGIQPGDEDEEENTTGVEIFDEFSVGGILYTVTNIKGNKVYLGVSGVVNDRVTTVFIPKKIKYKGNEMVVTSIEDDGFSYMDRLRKVVVGANITHIGEDAFRESVKFDRLVIKTNKLKKVGKNVFKGAGKKLIIEVSKKSLGKYKKMLTNKGVKIKEIRVIKK</sequence>
<proteinExistence type="predicted"/>
<evidence type="ECO:0000256" key="2">
    <source>
        <dbReference type="SAM" id="SignalP"/>
    </source>
</evidence>
<dbReference type="EMBL" id="ACIL03000021">
    <property type="protein sequence ID" value="ESL01633.1"/>
    <property type="molecule type" value="Genomic_DNA"/>
</dbReference>
<keyword evidence="4" id="KW-1185">Reference proteome</keyword>
<feature type="compositionally biased region" description="Low complexity" evidence="1">
    <location>
        <begin position="64"/>
        <end position="78"/>
    </location>
</feature>
<dbReference type="InterPro" id="IPR032675">
    <property type="entry name" value="LRR_dom_sf"/>
</dbReference>
<feature type="region of interest" description="Disordered" evidence="1">
    <location>
        <begin position="64"/>
        <end position="89"/>
    </location>
</feature>
<dbReference type="eggNOG" id="COG3210">
    <property type="taxonomic scope" value="Bacteria"/>
</dbReference>